<keyword evidence="3" id="KW-1185">Reference proteome</keyword>
<dbReference type="EMBL" id="JACOPK010000005">
    <property type="protein sequence ID" value="MBC5695702.1"/>
    <property type="molecule type" value="Genomic_DNA"/>
</dbReference>
<comment type="caution">
    <text evidence="2">The sequence shown here is derived from an EMBL/GenBank/DDBJ whole genome shotgun (WGS) entry which is preliminary data.</text>
</comment>
<evidence type="ECO:0000313" key="3">
    <source>
        <dbReference type="Proteomes" id="UP000641741"/>
    </source>
</evidence>
<proteinExistence type="predicted"/>
<dbReference type="Proteomes" id="UP000641741">
    <property type="component" value="Unassembled WGS sequence"/>
</dbReference>
<reference evidence="2 3" key="1">
    <citation type="submission" date="2020-08" db="EMBL/GenBank/DDBJ databases">
        <title>Genome public.</title>
        <authorList>
            <person name="Liu C."/>
            <person name="Sun Q."/>
        </authorList>
    </citation>
    <scope>NUCLEOTIDE SEQUENCE [LARGE SCALE GENOMIC DNA]</scope>
    <source>
        <strain evidence="2 3">M2</strain>
    </source>
</reference>
<feature type="transmembrane region" description="Helical" evidence="1">
    <location>
        <begin position="160"/>
        <end position="189"/>
    </location>
</feature>
<dbReference type="RefSeq" id="WP_186969918.1">
    <property type="nucleotide sequence ID" value="NZ_JACOPK010000005.1"/>
</dbReference>
<evidence type="ECO:0000313" key="2">
    <source>
        <dbReference type="EMBL" id="MBC5695702.1"/>
    </source>
</evidence>
<gene>
    <name evidence="2" type="ORF">H8S02_07055</name>
</gene>
<protein>
    <recommendedName>
        <fullName evidence="4">Zinc ribbon domain-containing protein</fullName>
    </recommendedName>
</protein>
<sequence length="218" mass="23636">MAIKDATCPACGKSIKLNDEKPFGFCSFCGHKIDTAEYFSAKVPKASAVQAETDKPELAAAPISAPTPTPAAAPSIKITQDAQSSAISQIEAMFTLCSTEQEYMGLRQRVLDGTYSDQDKAVMVSELDRLMSKRLHDELALEADLPAAKEEVSKLAMGTVLIAVIGLVVTMFFPIALLITAVLVLCCIAGGAKDRKRKKQCVRAHKHLEQYRKLGYKL</sequence>
<keyword evidence="1" id="KW-0812">Transmembrane</keyword>
<organism evidence="2 3">
    <name type="scientific">Agathobaculum hominis</name>
    <dbReference type="NCBI Taxonomy" id="2763014"/>
    <lineage>
        <taxon>Bacteria</taxon>
        <taxon>Bacillati</taxon>
        <taxon>Bacillota</taxon>
        <taxon>Clostridia</taxon>
        <taxon>Eubacteriales</taxon>
        <taxon>Butyricicoccaceae</taxon>
        <taxon>Agathobaculum</taxon>
    </lineage>
</organism>
<name>A0ABR7GN24_9FIRM</name>
<keyword evidence="1" id="KW-1133">Transmembrane helix</keyword>
<evidence type="ECO:0008006" key="4">
    <source>
        <dbReference type="Google" id="ProtNLM"/>
    </source>
</evidence>
<accession>A0ABR7GN24</accession>
<evidence type="ECO:0000256" key="1">
    <source>
        <dbReference type="SAM" id="Phobius"/>
    </source>
</evidence>
<keyword evidence="1" id="KW-0472">Membrane</keyword>